<feature type="domain" description="Carrier" evidence="1">
    <location>
        <begin position="3"/>
        <end position="82"/>
    </location>
</feature>
<dbReference type="KEGG" id="nst:Nstercoris_01232"/>
<organism evidence="2 3">
    <name type="scientific">Nitrosomonas stercoris</name>
    <dbReference type="NCBI Taxonomy" id="1444684"/>
    <lineage>
        <taxon>Bacteria</taxon>
        <taxon>Pseudomonadati</taxon>
        <taxon>Pseudomonadota</taxon>
        <taxon>Betaproteobacteria</taxon>
        <taxon>Nitrosomonadales</taxon>
        <taxon>Nitrosomonadaceae</taxon>
        <taxon>Nitrosomonas</taxon>
    </lineage>
</organism>
<dbReference type="InterPro" id="IPR036736">
    <property type="entry name" value="ACP-like_sf"/>
</dbReference>
<keyword evidence="3" id="KW-1185">Reference proteome</keyword>
<dbReference type="Gene3D" id="1.10.1200.10">
    <property type="entry name" value="ACP-like"/>
    <property type="match status" value="1"/>
</dbReference>
<evidence type="ECO:0000313" key="3">
    <source>
        <dbReference type="Proteomes" id="UP000316473"/>
    </source>
</evidence>
<name>A0A4Y1YME1_9PROT</name>
<gene>
    <name evidence="2" type="ORF">Nstercoris_01232</name>
</gene>
<protein>
    <submittedName>
        <fullName evidence="2">Acyl carrier protein</fullName>
    </submittedName>
</protein>
<dbReference type="SUPFAM" id="SSF47336">
    <property type="entry name" value="ACP-like"/>
    <property type="match status" value="1"/>
</dbReference>
<reference evidence="2 3" key="1">
    <citation type="submission" date="2019-06" db="EMBL/GenBank/DDBJ databases">
        <title>Nitrosomonas stercoris KYUHI-S whole genome shotgun sequence.</title>
        <authorList>
            <person name="Nakagawa T."/>
            <person name="Tsuchiya Y."/>
            <person name="Takahashi R."/>
        </authorList>
    </citation>
    <scope>NUCLEOTIDE SEQUENCE [LARGE SCALE GENOMIC DNA]</scope>
    <source>
        <strain evidence="2 3">KYUHI-S</strain>
    </source>
</reference>
<dbReference type="EMBL" id="AP019755">
    <property type="protein sequence ID" value="BBL34978.1"/>
    <property type="molecule type" value="Genomic_DNA"/>
</dbReference>
<sequence>MSEITLEQITELLCQQLIQFTNNDEVTISSETNLITHLAIDSIKLLNLVMEIEDHFDISVPLNTLVDVLTVQDLANLIYKIKSSQ</sequence>
<dbReference type="Proteomes" id="UP000316473">
    <property type="component" value="Chromosome"/>
</dbReference>
<dbReference type="AlphaFoldDB" id="A0A4Y1YME1"/>
<accession>A0A4Y1YME1</accession>
<dbReference type="Pfam" id="PF00550">
    <property type="entry name" value="PP-binding"/>
    <property type="match status" value="1"/>
</dbReference>
<evidence type="ECO:0000313" key="2">
    <source>
        <dbReference type="EMBL" id="BBL34978.1"/>
    </source>
</evidence>
<evidence type="ECO:0000259" key="1">
    <source>
        <dbReference type="PROSITE" id="PS50075"/>
    </source>
</evidence>
<proteinExistence type="predicted"/>
<dbReference type="PROSITE" id="PS50075">
    <property type="entry name" value="CARRIER"/>
    <property type="match status" value="1"/>
</dbReference>
<dbReference type="InterPro" id="IPR009081">
    <property type="entry name" value="PP-bd_ACP"/>
</dbReference>